<evidence type="ECO:0000256" key="4">
    <source>
        <dbReference type="ARBA" id="ARBA00022807"/>
    </source>
</evidence>
<name>A0ABY2X357_9RHOB</name>
<reference evidence="6 7" key="1">
    <citation type="submission" date="2019-05" db="EMBL/GenBank/DDBJ databases">
        <title>Ruegeria sp. nov., isolated from tidal flat.</title>
        <authorList>
            <person name="Kim W."/>
        </authorList>
    </citation>
    <scope>NUCLEOTIDE SEQUENCE [LARGE SCALE GENOMIC DNA]</scope>
    <source>
        <strain evidence="6 7">CAU 1488</strain>
    </source>
</reference>
<sequence length="138" mass="15459">MSWASRYVGIPQADFGRSEMGCDCWGLARLVYARELGIGLPSYDGAYVSPDEHAEVAALISGAEVDGPWHPVATPEPFDLLLFRRGRFRSHIGINVDTRHMLHMDGTEQARIADIRAPRWSSRFCGAYRHVERGVQCL</sequence>
<feature type="domain" description="NlpC/P60" evidence="5">
    <location>
        <begin position="1"/>
        <end position="131"/>
    </location>
</feature>
<evidence type="ECO:0000259" key="5">
    <source>
        <dbReference type="PROSITE" id="PS51935"/>
    </source>
</evidence>
<evidence type="ECO:0000256" key="3">
    <source>
        <dbReference type="ARBA" id="ARBA00022801"/>
    </source>
</evidence>
<evidence type="ECO:0000256" key="1">
    <source>
        <dbReference type="ARBA" id="ARBA00007074"/>
    </source>
</evidence>
<dbReference type="Proteomes" id="UP001193035">
    <property type="component" value="Unassembled WGS sequence"/>
</dbReference>
<dbReference type="InterPro" id="IPR000064">
    <property type="entry name" value="NLP_P60_dom"/>
</dbReference>
<gene>
    <name evidence="6" type="ORF">FGK63_01720</name>
</gene>
<dbReference type="Gene3D" id="3.90.1720.10">
    <property type="entry name" value="endopeptidase domain like (from Nostoc punctiforme)"/>
    <property type="match status" value="1"/>
</dbReference>
<proteinExistence type="inferred from homology"/>
<evidence type="ECO:0000313" key="6">
    <source>
        <dbReference type="EMBL" id="TMV09814.1"/>
    </source>
</evidence>
<evidence type="ECO:0000256" key="2">
    <source>
        <dbReference type="ARBA" id="ARBA00022670"/>
    </source>
</evidence>
<dbReference type="Pfam" id="PF00877">
    <property type="entry name" value="NLPC_P60"/>
    <property type="match status" value="1"/>
</dbReference>
<organism evidence="6 7">
    <name type="scientific">Ruegeria sediminis</name>
    <dbReference type="NCBI Taxonomy" id="2583820"/>
    <lineage>
        <taxon>Bacteria</taxon>
        <taxon>Pseudomonadati</taxon>
        <taxon>Pseudomonadota</taxon>
        <taxon>Alphaproteobacteria</taxon>
        <taxon>Rhodobacterales</taxon>
        <taxon>Roseobacteraceae</taxon>
        <taxon>Ruegeria</taxon>
    </lineage>
</organism>
<accession>A0ABY2X357</accession>
<keyword evidence="7" id="KW-1185">Reference proteome</keyword>
<comment type="caution">
    <text evidence="6">The sequence shown here is derived from an EMBL/GenBank/DDBJ whole genome shotgun (WGS) entry which is preliminary data.</text>
</comment>
<dbReference type="InterPro" id="IPR038765">
    <property type="entry name" value="Papain-like_cys_pep_sf"/>
</dbReference>
<dbReference type="RefSeq" id="WP_138839873.1">
    <property type="nucleotide sequence ID" value="NZ_VCPD01000001.1"/>
</dbReference>
<evidence type="ECO:0000313" key="7">
    <source>
        <dbReference type="Proteomes" id="UP001193035"/>
    </source>
</evidence>
<keyword evidence="3" id="KW-0378">Hydrolase</keyword>
<protein>
    <submittedName>
        <fullName evidence="6">NlpC/P60 family protein</fullName>
    </submittedName>
</protein>
<dbReference type="EMBL" id="VCPD01000001">
    <property type="protein sequence ID" value="TMV09814.1"/>
    <property type="molecule type" value="Genomic_DNA"/>
</dbReference>
<keyword evidence="4" id="KW-0788">Thiol protease</keyword>
<comment type="similarity">
    <text evidence="1">Belongs to the peptidase C40 family.</text>
</comment>
<dbReference type="PROSITE" id="PS51935">
    <property type="entry name" value="NLPC_P60"/>
    <property type="match status" value="1"/>
</dbReference>
<keyword evidence="2" id="KW-0645">Protease</keyword>
<dbReference type="SUPFAM" id="SSF54001">
    <property type="entry name" value="Cysteine proteinases"/>
    <property type="match status" value="1"/>
</dbReference>